<organism evidence="1 2">
    <name type="scientific">Apatococcus fuscideae</name>
    <dbReference type="NCBI Taxonomy" id="2026836"/>
    <lineage>
        <taxon>Eukaryota</taxon>
        <taxon>Viridiplantae</taxon>
        <taxon>Chlorophyta</taxon>
        <taxon>core chlorophytes</taxon>
        <taxon>Trebouxiophyceae</taxon>
        <taxon>Chlorellales</taxon>
        <taxon>Chlorellaceae</taxon>
        <taxon>Apatococcus</taxon>
    </lineage>
</organism>
<protein>
    <submittedName>
        <fullName evidence="1">Uncharacterized protein</fullName>
    </submittedName>
</protein>
<keyword evidence="2" id="KW-1185">Reference proteome</keyword>
<sequence length="536" mass="57282">MLTFEKLNLTLYRGKQPHLYAHGLGTNIAGTEAAISQVQHPEEISQPAGSVVQAQQRPLPDTCGSPLAPFQEGDVIGRNFGDGGGVGDFDFTVTLVNVTIIPPEGNPDAQYPEYLYFSSYHHDYDLAQEQGPASIGYPGVMIQNQIGATAGDPLSTGPPPPPYALPQNPALRLLCLNNDTTTLVINRDIATLLPKESLYVGVYSAPYQVEKVYPGGSYWNFGGIHDTTALGAGWVLNPEDFSNQGAFGEYIFRPAIDGSSQEAGFRVEIALACPACADAFGTQTGQLSAERTAHEPLDAQYTSASGLGAEFSDDRNGQPALSGLNIFNYDTIANAAIGPVPLLSRPDANISCTACYLQVQSMELYMSVVYDAAHNGFAEVATQVDVTFGASLGVSMFYSSGTSSTGLSQFMPLVTDKILAQFQVFALGIALQPLVTADLSQQTSMGWDTPAPMRVTSGVQTTYQLSYGYSYNWTVGPYVFTEYGSEPSLSAMPTAIDGLATQASWSVRLRPSIRVGLTGDTDQLTWNQSQGSLQRA</sequence>
<comment type="caution">
    <text evidence="1">The sequence shown here is derived from an EMBL/GenBank/DDBJ whole genome shotgun (WGS) entry which is preliminary data.</text>
</comment>
<accession>A0AAW1SI52</accession>
<proteinExistence type="predicted"/>
<dbReference type="EMBL" id="JALJOV010001637">
    <property type="protein sequence ID" value="KAK9845163.1"/>
    <property type="molecule type" value="Genomic_DNA"/>
</dbReference>
<gene>
    <name evidence="1" type="ORF">WJX84_011706</name>
</gene>
<reference evidence="1 2" key="1">
    <citation type="journal article" date="2024" name="Nat. Commun.">
        <title>Phylogenomics reveals the evolutionary origins of lichenization in chlorophyte algae.</title>
        <authorList>
            <person name="Puginier C."/>
            <person name="Libourel C."/>
            <person name="Otte J."/>
            <person name="Skaloud P."/>
            <person name="Haon M."/>
            <person name="Grisel S."/>
            <person name="Petersen M."/>
            <person name="Berrin J.G."/>
            <person name="Delaux P.M."/>
            <person name="Dal Grande F."/>
            <person name="Keller J."/>
        </authorList>
    </citation>
    <scope>NUCLEOTIDE SEQUENCE [LARGE SCALE GENOMIC DNA]</scope>
    <source>
        <strain evidence="1 2">SAG 2523</strain>
    </source>
</reference>
<dbReference type="AlphaFoldDB" id="A0AAW1SI52"/>
<evidence type="ECO:0000313" key="2">
    <source>
        <dbReference type="Proteomes" id="UP001485043"/>
    </source>
</evidence>
<dbReference type="Proteomes" id="UP001485043">
    <property type="component" value="Unassembled WGS sequence"/>
</dbReference>
<evidence type="ECO:0000313" key="1">
    <source>
        <dbReference type="EMBL" id="KAK9845163.1"/>
    </source>
</evidence>
<name>A0AAW1SI52_9CHLO</name>